<evidence type="ECO:0000256" key="2">
    <source>
        <dbReference type="ARBA" id="ARBA00023445"/>
    </source>
</evidence>
<name>A0A1X6N1I9_9APHY</name>
<dbReference type="STRING" id="670580.A0A1X6N1I9"/>
<dbReference type="EMBL" id="KZ110597">
    <property type="protein sequence ID" value="OSX62342.1"/>
    <property type="molecule type" value="Genomic_DNA"/>
</dbReference>
<comment type="similarity">
    <text evidence="2">Belongs to the NAD(P)-dependent epimerase/dehydratase family. Dihydroflavonol-4-reductase subfamily.</text>
</comment>
<dbReference type="GeneID" id="36324049"/>
<dbReference type="PANTHER" id="PTHR10366">
    <property type="entry name" value="NAD DEPENDENT EPIMERASE/DEHYDRATASE"/>
    <property type="match status" value="1"/>
</dbReference>
<reference evidence="4 5" key="1">
    <citation type="submission" date="2017-04" db="EMBL/GenBank/DDBJ databases">
        <title>Genome Sequence of the Model Brown-Rot Fungus Postia placenta SB12.</title>
        <authorList>
            <consortium name="DOE Joint Genome Institute"/>
            <person name="Gaskell J."/>
            <person name="Kersten P."/>
            <person name="Larrondo L.F."/>
            <person name="Canessa P."/>
            <person name="Martinez D."/>
            <person name="Hibbett D."/>
            <person name="Schmoll M."/>
            <person name="Kubicek C.P."/>
            <person name="Martinez A.T."/>
            <person name="Yadav J."/>
            <person name="Master E."/>
            <person name="Magnuson J.K."/>
            <person name="James T."/>
            <person name="Yaver D."/>
            <person name="Berka R."/>
            <person name="Labutti K."/>
            <person name="Lipzen A."/>
            <person name="Aerts A."/>
            <person name="Barry K."/>
            <person name="Henrissat B."/>
            <person name="Blanchette R."/>
            <person name="Grigoriev I."/>
            <person name="Cullen D."/>
        </authorList>
    </citation>
    <scope>NUCLEOTIDE SEQUENCE [LARGE SCALE GENOMIC DNA]</scope>
    <source>
        <strain evidence="4 5">MAD-698-R-SB12</strain>
    </source>
</reference>
<feature type="domain" description="NAD-dependent epimerase/dehydratase" evidence="3">
    <location>
        <begin position="10"/>
        <end position="260"/>
    </location>
</feature>
<keyword evidence="5" id="KW-1185">Reference proteome</keyword>
<evidence type="ECO:0000256" key="1">
    <source>
        <dbReference type="ARBA" id="ARBA00023002"/>
    </source>
</evidence>
<gene>
    <name evidence="4" type="ORF">POSPLADRAFT_1046695</name>
</gene>
<sequence>MSSPESAPWVLVTGINGHLASATAFRLLESGYRVRGTVRALTRAQHIQRVFSNYGSRLQVVEVPDVAAPNAYASAMKGVLAVINVASPVNMDAKSPEEHYVPAVDGALNVLRSAQAEPSVQHVCMMGSIVSVIMTAKDATKEVITTDDWNVISDELAYKLDPSDPSRGFHIYTGSKIRAEKAAWEFMKTEKPRFTLSTVLPAPAYGPVHNAVYGPPRPDVSLGRLYDYLAADAHANLTVPFVHVYDVADLCVRSITDVDAHGQRLIAFGGRVSLAQIADILRKAYPERPVPPNRADAPCLAFPDNEVIRWDTSVPTKVLGGKWRSLEDAD</sequence>
<dbReference type="InterPro" id="IPR050425">
    <property type="entry name" value="NAD(P)_dehydrat-like"/>
</dbReference>
<evidence type="ECO:0000313" key="4">
    <source>
        <dbReference type="EMBL" id="OSX62342.1"/>
    </source>
</evidence>
<protein>
    <recommendedName>
        <fullName evidence="3">NAD-dependent epimerase/dehydratase domain-containing protein</fullName>
    </recommendedName>
</protein>
<dbReference type="OrthoDB" id="2735536at2759"/>
<dbReference type="Proteomes" id="UP000194127">
    <property type="component" value="Unassembled WGS sequence"/>
</dbReference>
<dbReference type="Pfam" id="PF01370">
    <property type="entry name" value="Epimerase"/>
    <property type="match status" value="1"/>
</dbReference>
<dbReference type="InterPro" id="IPR001509">
    <property type="entry name" value="Epimerase_deHydtase"/>
</dbReference>
<dbReference type="RefSeq" id="XP_024339136.1">
    <property type="nucleotide sequence ID" value="XM_024479099.1"/>
</dbReference>
<dbReference type="Gene3D" id="3.40.50.720">
    <property type="entry name" value="NAD(P)-binding Rossmann-like Domain"/>
    <property type="match status" value="1"/>
</dbReference>
<dbReference type="PANTHER" id="PTHR10366:SF562">
    <property type="entry name" value="ALDEHYDE REDUCTASE II (AFU_ORTHOLOGUE AFUA_1G11360)"/>
    <property type="match status" value="1"/>
</dbReference>
<dbReference type="GO" id="GO:0016616">
    <property type="term" value="F:oxidoreductase activity, acting on the CH-OH group of donors, NAD or NADP as acceptor"/>
    <property type="evidence" value="ECO:0007669"/>
    <property type="project" value="TreeGrafter"/>
</dbReference>
<organism evidence="4 5">
    <name type="scientific">Postia placenta MAD-698-R-SB12</name>
    <dbReference type="NCBI Taxonomy" id="670580"/>
    <lineage>
        <taxon>Eukaryota</taxon>
        <taxon>Fungi</taxon>
        <taxon>Dikarya</taxon>
        <taxon>Basidiomycota</taxon>
        <taxon>Agaricomycotina</taxon>
        <taxon>Agaricomycetes</taxon>
        <taxon>Polyporales</taxon>
        <taxon>Adustoporiaceae</taxon>
        <taxon>Rhodonia</taxon>
    </lineage>
</organism>
<evidence type="ECO:0000259" key="3">
    <source>
        <dbReference type="Pfam" id="PF01370"/>
    </source>
</evidence>
<keyword evidence="1" id="KW-0560">Oxidoreductase</keyword>
<proteinExistence type="inferred from homology"/>
<dbReference type="AlphaFoldDB" id="A0A1X6N1I9"/>
<dbReference type="SUPFAM" id="SSF51735">
    <property type="entry name" value="NAD(P)-binding Rossmann-fold domains"/>
    <property type="match status" value="1"/>
</dbReference>
<accession>A0A1X6N1I9</accession>
<evidence type="ECO:0000313" key="5">
    <source>
        <dbReference type="Proteomes" id="UP000194127"/>
    </source>
</evidence>
<dbReference type="InterPro" id="IPR036291">
    <property type="entry name" value="NAD(P)-bd_dom_sf"/>
</dbReference>